<dbReference type="Proteomes" id="UP000315925">
    <property type="component" value="Chromosome"/>
</dbReference>
<gene>
    <name evidence="2" type="ORF">kam1_49</name>
</gene>
<dbReference type="STRING" id="1202785.A946_06875"/>
<evidence type="ECO:0000313" key="3">
    <source>
        <dbReference type="Proteomes" id="UP000315925"/>
    </source>
</evidence>
<reference evidence="3" key="1">
    <citation type="submission" date="2019-03" db="EMBL/GenBank/DDBJ databases">
        <title>Complete genome of Methylacidiphilum kamchatkense Kam1.</title>
        <authorList>
            <person name="Kruse T."/>
            <person name="Murarilal Ratnadevi C."/>
            <person name="Erikstad H.-A."/>
            <person name="Birkeland N.-K."/>
        </authorList>
    </citation>
    <scope>NUCLEOTIDE SEQUENCE [LARGE SCALE GENOMIC DNA]</scope>
    <source>
        <strain evidence="3">kam1</strain>
    </source>
</reference>
<keyword evidence="1" id="KW-0175">Coiled coil</keyword>
<dbReference type="RefSeq" id="WP_143958139.1">
    <property type="nucleotide sequence ID" value="NZ_CP037899.1"/>
</dbReference>
<proteinExistence type="predicted"/>
<organism evidence="2 3">
    <name type="scientific">Methylacidiphilum kamchatkense Kam1</name>
    <dbReference type="NCBI Taxonomy" id="1202785"/>
    <lineage>
        <taxon>Bacteria</taxon>
        <taxon>Pseudomonadati</taxon>
        <taxon>Verrucomicrobiota</taxon>
        <taxon>Methylacidiphilae</taxon>
        <taxon>Methylacidiphilales</taxon>
        <taxon>Methylacidiphilaceae</taxon>
        <taxon>Methylacidiphilum (ex Ratnadevi et al. 2023)</taxon>
    </lineage>
</organism>
<accession>A0A516TJ73</accession>
<name>A0A516TJ73_9BACT</name>
<sequence>MLISCKKKLLAIGPIPEVKSKEKFYRIRIIPNVVLFVLLLLCSSSLLQAAEKTSPNYSIHYDGYARHIPSYTLIDPLGKKHSINQFLGKITVFIVSVPNMTQGKKQEKWARLLGEDPKTKLPDDVALILVEDISHAGFFKGLALSHIKKNFNENSRPFPVLDMNGMLTHDFGVPKNATQILIYDKSGNLYQVEKNLDNIDLTLNRIHKAIQKLEREKKHFTNSST</sequence>
<dbReference type="AlphaFoldDB" id="A0A516TJ73"/>
<evidence type="ECO:0000256" key="1">
    <source>
        <dbReference type="SAM" id="Coils"/>
    </source>
</evidence>
<protein>
    <submittedName>
        <fullName evidence="2">Uncharacterized protein</fullName>
    </submittedName>
</protein>
<dbReference type="EMBL" id="CP037899">
    <property type="protein sequence ID" value="QDQ41310.1"/>
    <property type="molecule type" value="Genomic_DNA"/>
</dbReference>
<feature type="coiled-coil region" evidence="1">
    <location>
        <begin position="196"/>
        <end position="223"/>
    </location>
</feature>
<evidence type="ECO:0000313" key="2">
    <source>
        <dbReference type="EMBL" id="QDQ41310.1"/>
    </source>
</evidence>
<dbReference type="KEGG" id="mkc:kam1_49"/>